<accession>G2PHK7</accession>
<geneLocation type="plasmid" evidence="1 2">
    <name>pSTRVI02</name>
</geneLocation>
<evidence type="ECO:0000313" key="2">
    <source>
        <dbReference type="Proteomes" id="UP000008703"/>
    </source>
</evidence>
<dbReference type="KEGG" id="svl:Strvi_0237"/>
<organism evidence="1 2">
    <name type="scientific">Streptomyces violaceusniger (strain Tu 4113)</name>
    <dbReference type="NCBI Taxonomy" id="653045"/>
    <lineage>
        <taxon>Bacteria</taxon>
        <taxon>Bacillati</taxon>
        <taxon>Actinomycetota</taxon>
        <taxon>Actinomycetes</taxon>
        <taxon>Kitasatosporales</taxon>
        <taxon>Streptomycetaceae</taxon>
        <taxon>Streptomyces</taxon>
        <taxon>Streptomyces violaceusniger group</taxon>
    </lineage>
</organism>
<keyword evidence="1" id="KW-0614">Plasmid</keyword>
<dbReference type="RefSeq" id="WP_014043945.1">
    <property type="nucleotide sequence ID" value="NC_015952.1"/>
</dbReference>
<dbReference type="SUPFAM" id="SSF52540">
    <property type="entry name" value="P-loop containing nucleoside triphosphate hydrolases"/>
    <property type="match status" value="1"/>
</dbReference>
<dbReference type="AlphaFoldDB" id="G2PHK7"/>
<evidence type="ECO:0008006" key="3">
    <source>
        <dbReference type="Google" id="ProtNLM"/>
    </source>
</evidence>
<proteinExistence type="predicted"/>
<keyword evidence="2" id="KW-1185">Reference proteome</keyword>
<dbReference type="EMBL" id="CP002996">
    <property type="protein sequence ID" value="AEM89010.1"/>
    <property type="molecule type" value="Genomic_DNA"/>
</dbReference>
<dbReference type="Gene3D" id="3.40.50.300">
    <property type="entry name" value="P-loop containing nucleotide triphosphate hydrolases"/>
    <property type="match status" value="1"/>
</dbReference>
<dbReference type="Proteomes" id="UP000008703">
    <property type="component" value="Plasmid pSTRVI02"/>
</dbReference>
<sequence length="215" mass="23862">MLIANVSPRTAGKTTDSGLVAHALLAAKTPYEVEGYDADHSAQFWDWAQKAKFPFTVHRQPLARFYRTLEKPTGPRYVGIVDCGHTENHPDIADAVLRVADLVIVHMGPTNADYERIVDPPDATPLYEIIERSAGSRPDGKHPKTWVLLNRCATNARSINHYRKEMTEEGYKVFTTTIPRSEVLAQAVGFPVSAAAIRPFAPLVTEMEEKGLLPK</sequence>
<name>G2PHK7_STRV4</name>
<evidence type="ECO:0000313" key="1">
    <source>
        <dbReference type="EMBL" id="AEM89010.1"/>
    </source>
</evidence>
<dbReference type="HOGENOM" id="CLU_1239551_0_0_11"/>
<dbReference type="InterPro" id="IPR027417">
    <property type="entry name" value="P-loop_NTPase"/>
</dbReference>
<gene>
    <name evidence="1" type="ORF">Strvi_0237</name>
</gene>
<protein>
    <recommendedName>
        <fullName evidence="3">Plasmid partition protein</fullName>
    </recommendedName>
</protein>
<reference evidence="1" key="1">
    <citation type="submission" date="2011-08" db="EMBL/GenBank/DDBJ databases">
        <title>Complete sequence of plasmid 2 of Streptomyces violaceusniger Tu 4113.</title>
        <authorList>
            <consortium name="US DOE Joint Genome Institute"/>
            <person name="Lucas S."/>
            <person name="Han J."/>
            <person name="Lapidus A."/>
            <person name="Cheng J.-F."/>
            <person name="Goodwin L."/>
            <person name="Pitluck S."/>
            <person name="Peters L."/>
            <person name="Ivanova N."/>
            <person name="Daligault H."/>
            <person name="Detter J.C."/>
            <person name="Han C."/>
            <person name="Tapia R."/>
            <person name="Land M."/>
            <person name="Hauser L."/>
            <person name="Kyrpides N."/>
            <person name="Ivanova N."/>
            <person name="Pagani I."/>
            <person name="Hagen A."/>
            <person name="Katz L."/>
            <person name="Fiedler H.-P."/>
            <person name="Keasling J."/>
            <person name="Fortman J."/>
            <person name="Woyke T."/>
        </authorList>
    </citation>
    <scope>NUCLEOTIDE SEQUENCE [LARGE SCALE GENOMIC DNA]</scope>
    <source>
        <strain evidence="1">Tu 4113</strain>
        <plasmid evidence="1">pSTRVI02</plasmid>
    </source>
</reference>